<evidence type="ECO:0000313" key="2">
    <source>
        <dbReference type="Proteomes" id="UP000237344"/>
    </source>
</evidence>
<dbReference type="EMBL" id="POTC01000083">
    <property type="protein sequence ID" value="POF61311.1"/>
    <property type="molecule type" value="Genomic_DNA"/>
</dbReference>
<keyword evidence="2" id="KW-1185">Reference proteome</keyword>
<comment type="caution">
    <text evidence="1">The sequence shown here is derived from an EMBL/GenBank/DDBJ whole genome shotgun (WGS) entry which is preliminary data.</text>
</comment>
<accession>A0A2S3VXH8</accession>
<dbReference type="AlphaFoldDB" id="A0A2S3VXH8"/>
<sequence length="33" mass="3858">MSNSARMIAHLLINIRRAPREKPLPQDTTRKQD</sequence>
<dbReference type="Proteomes" id="UP000237344">
    <property type="component" value="Unassembled WGS sequence"/>
</dbReference>
<name>A0A2S3VXH8_9PROT</name>
<reference evidence="1 2" key="1">
    <citation type="submission" date="2018-01" db="EMBL/GenBank/DDBJ databases">
        <title>Draft Genome Sequence of Komagataeibacter maltaceti LMG 1529, a Vinegar Producing Acetic Acid Bacterium Isolated from Malt Vinegar Brewery Acetifiers.</title>
        <authorList>
            <person name="Zhang Q."/>
            <person name="Hollensteiner J."/>
            <person name="Poehlein A."/>
            <person name="Daniel R."/>
        </authorList>
    </citation>
    <scope>NUCLEOTIDE SEQUENCE [LARGE SCALE GENOMIC DNA]</scope>
    <source>
        <strain evidence="1 2">LMG 1529</strain>
    </source>
</reference>
<organism evidence="1 2">
    <name type="scientific">Novacetimonas maltaceti</name>
    <dbReference type="NCBI Taxonomy" id="1203393"/>
    <lineage>
        <taxon>Bacteria</taxon>
        <taxon>Pseudomonadati</taxon>
        <taxon>Pseudomonadota</taxon>
        <taxon>Alphaproteobacteria</taxon>
        <taxon>Acetobacterales</taxon>
        <taxon>Acetobacteraceae</taxon>
        <taxon>Novacetimonas</taxon>
    </lineage>
</organism>
<protein>
    <submittedName>
        <fullName evidence="1">Uncharacterized protein</fullName>
    </submittedName>
</protein>
<evidence type="ECO:0000313" key="1">
    <source>
        <dbReference type="EMBL" id="POF61311.1"/>
    </source>
</evidence>
<gene>
    <name evidence="1" type="ORF">KMAL_30710</name>
</gene>
<proteinExistence type="predicted"/>